<name>A0AAW2KAP1_SESRA</name>
<accession>A0AAW2KAP1</accession>
<feature type="region of interest" description="Disordered" evidence="1">
    <location>
        <begin position="143"/>
        <end position="174"/>
    </location>
</feature>
<sequence length="764" mass="85773">MNTGSVLHQFIKPKFHLHDQLVLALCWNCTHQLAPSMGNIDLRREFLWKNLTRQQMQKGTAPPIGTQALQVITGAPPLSGVSGSTPAALPPPPLPQRVTDPVADPPRPSTSSDTSTEKLSPALLRAIQHVVAAALREHVPVAAPPRIAPPPEVDAPDEEDEGEIPVPVPPAGRRHYVPLPKPQEVPPRWLARLEHLQKALLHRYTDGIKCRVFVTTFAGAAEQWFNQLPVGVIGSFQEFRSLFLHQFASSRKVRKTELSLFSIHQGEDEPLKEYLQRFNTAALEVPAATQEVKVNAFAQGLLDGDFFKSLTKKLVSKFDALLARAIKYINIEEAQAAKKDNMGEKRKEVREEAPSKKPRGDLRERKPPFQRVNAVYTPLTVPITQAFMDVEEKGLITRPRLWRDTPQRPKSDKFCRFHNDYGHTTEECRHLKNEIERLIQNGYLQEYVCWERARGTGPYQKKEGDKTREVRALSPGRSSREGAKQTAGSKEDNNYIPRKGIIRMIAGGPAGGDSHLARKSQVREAHQISIKEVLDIEIMEDAPIIQFGRAERSGPQTIHNDALVIKAILANYEVGRMFVDSRSSADILFGEAYDQMQLGDISLEKVNTSLYGFAGRNRAPRGMVSLPLTMGEGPRGRLALLKFLVVDVPSAYNVILGRPTLNTFQAVISTYHMKIKFPTPGGVGEVQGDPLQSRRCYVEAIRKGQNRVWMRPPTRSLLARRAKHLKEKTQERLKALLRFSQQKNCLTLKSYPKILTRLRELALT</sequence>
<feature type="domain" description="Retrotransposon gag" evidence="2">
    <location>
        <begin position="212"/>
        <end position="302"/>
    </location>
</feature>
<feature type="compositionally biased region" description="Basic and acidic residues" evidence="1">
    <location>
        <begin position="478"/>
        <end position="493"/>
    </location>
</feature>
<dbReference type="Gene3D" id="2.40.70.10">
    <property type="entry name" value="Acid Proteases"/>
    <property type="match status" value="1"/>
</dbReference>
<dbReference type="InterPro" id="IPR021109">
    <property type="entry name" value="Peptidase_aspartic_dom_sf"/>
</dbReference>
<evidence type="ECO:0000313" key="3">
    <source>
        <dbReference type="EMBL" id="KAL0303433.1"/>
    </source>
</evidence>
<dbReference type="AlphaFoldDB" id="A0AAW2KAP1"/>
<reference evidence="3" key="2">
    <citation type="journal article" date="2024" name="Plant">
        <title>Genomic evolution and insights into agronomic trait innovations of Sesamum species.</title>
        <authorList>
            <person name="Miao H."/>
            <person name="Wang L."/>
            <person name="Qu L."/>
            <person name="Liu H."/>
            <person name="Sun Y."/>
            <person name="Le M."/>
            <person name="Wang Q."/>
            <person name="Wei S."/>
            <person name="Zheng Y."/>
            <person name="Lin W."/>
            <person name="Duan Y."/>
            <person name="Cao H."/>
            <person name="Xiong S."/>
            <person name="Wang X."/>
            <person name="Wei L."/>
            <person name="Li C."/>
            <person name="Ma Q."/>
            <person name="Ju M."/>
            <person name="Zhao R."/>
            <person name="Li G."/>
            <person name="Mu C."/>
            <person name="Tian Q."/>
            <person name="Mei H."/>
            <person name="Zhang T."/>
            <person name="Gao T."/>
            <person name="Zhang H."/>
        </authorList>
    </citation>
    <scope>NUCLEOTIDE SEQUENCE</scope>
    <source>
        <strain evidence="3">G02</strain>
    </source>
</reference>
<feature type="compositionally biased region" description="Pro residues" evidence="1">
    <location>
        <begin position="143"/>
        <end position="153"/>
    </location>
</feature>
<organism evidence="3">
    <name type="scientific">Sesamum radiatum</name>
    <name type="common">Black benniseed</name>
    <dbReference type="NCBI Taxonomy" id="300843"/>
    <lineage>
        <taxon>Eukaryota</taxon>
        <taxon>Viridiplantae</taxon>
        <taxon>Streptophyta</taxon>
        <taxon>Embryophyta</taxon>
        <taxon>Tracheophyta</taxon>
        <taxon>Spermatophyta</taxon>
        <taxon>Magnoliopsida</taxon>
        <taxon>eudicotyledons</taxon>
        <taxon>Gunneridae</taxon>
        <taxon>Pentapetalae</taxon>
        <taxon>asterids</taxon>
        <taxon>lamiids</taxon>
        <taxon>Lamiales</taxon>
        <taxon>Pedaliaceae</taxon>
        <taxon>Sesamum</taxon>
    </lineage>
</organism>
<protein>
    <recommendedName>
        <fullName evidence="2">Retrotransposon gag domain-containing protein</fullName>
    </recommendedName>
</protein>
<dbReference type="Pfam" id="PF03732">
    <property type="entry name" value="Retrotrans_gag"/>
    <property type="match status" value="1"/>
</dbReference>
<reference evidence="3" key="1">
    <citation type="submission" date="2020-06" db="EMBL/GenBank/DDBJ databases">
        <authorList>
            <person name="Li T."/>
            <person name="Hu X."/>
            <person name="Zhang T."/>
            <person name="Song X."/>
            <person name="Zhang H."/>
            <person name="Dai N."/>
            <person name="Sheng W."/>
            <person name="Hou X."/>
            <person name="Wei L."/>
        </authorList>
    </citation>
    <scope>NUCLEOTIDE SEQUENCE</scope>
    <source>
        <strain evidence="3">G02</strain>
        <tissue evidence="3">Leaf</tissue>
    </source>
</reference>
<dbReference type="PANTHER" id="PTHR33240:SF15">
    <property type="entry name" value="GAG-PRO-LIKE PROTEIN"/>
    <property type="match status" value="1"/>
</dbReference>
<feature type="region of interest" description="Disordered" evidence="1">
    <location>
        <begin position="456"/>
        <end position="493"/>
    </location>
</feature>
<dbReference type="CDD" id="cd00303">
    <property type="entry name" value="retropepsin_like"/>
    <property type="match status" value="1"/>
</dbReference>
<feature type="compositionally biased region" description="Acidic residues" evidence="1">
    <location>
        <begin position="154"/>
        <end position="163"/>
    </location>
</feature>
<gene>
    <name evidence="3" type="ORF">Sradi_6211400</name>
</gene>
<feature type="region of interest" description="Disordered" evidence="1">
    <location>
        <begin position="75"/>
        <end position="118"/>
    </location>
</feature>
<dbReference type="EMBL" id="JACGWJ010000029">
    <property type="protein sequence ID" value="KAL0303433.1"/>
    <property type="molecule type" value="Genomic_DNA"/>
</dbReference>
<dbReference type="PANTHER" id="PTHR33240">
    <property type="entry name" value="OS08G0508500 PROTEIN"/>
    <property type="match status" value="1"/>
</dbReference>
<dbReference type="InterPro" id="IPR005162">
    <property type="entry name" value="Retrotrans_gag_dom"/>
</dbReference>
<evidence type="ECO:0000259" key="2">
    <source>
        <dbReference type="Pfam" id="PF03732"/>
    </source>
</evidence>
<comment type="caution">
    <text evidence="3">The sequence shown here is derived from an EMBL/GenBank/DDBJ whole genome shotgun (WGS) entry which is preliminary data.</text>
</comment>
<feature type="region of interest" description="Disordered" evidence="1">
    <location>
        <begin position="339"/>
        <end position="367"/>
    </location>
</feature>
<evidence type="ECO:0000256" key="1">
    <source>
        <dbReference type="SAM" id="MobiDB-lite"/>
    </source>
</evidence>
<proteinExistence type="predicted"/>
<feature type="compositionally biased region" description="Basic and acidic residues" evidence="1">
    <location>
        <begin position="456"/>
        <end position="471"/>
    </location>
</feature>